<dbReference type="Proteomes" id="UP000031675">
    <property type="component" value="Unassembled WGS sequence"/>
</dbReference>
<evidence type="ECO:0000313" key="1">
    <source>
        <dbReference type="EMBL" id="KIH98567.1"/>
    </source>
</evidence>
<organism evidence="1 2">
    <name type="scientific">Streptomonospora alba</name>
    <dbReference type="NCBI Taxonomy" id="183763"/>
    <lineage>
        <taxon>Bacteria</taxon>
        <taxon>Bacillati</taxon>
        <taxon>Actinomycetota</taxon>
        <taxon>Actinomycetes</taxon>
        <taxon>Streptosporangiales</taxon>
        <taxon>Nocardiopsidaceae</taxon>
        <taxon>Streptomonospora</taxon>
    </lineage>
</organism>
<evidence type="ECO:0008006" key="3">
    <source>
        <dbReference type="Google" id="ProtNLM"/>
    </source>
</evidence>
<dbReference type="Gene3D" id="3.40.830.10">
    <property type="entry name" value="LigB-like"/>
    <property type="match status" value="1"/>
</dbReference>
<proteinExistence type="predicted"/>
<evidence type="ECO:0000313" key="2">
    <source>
        <dbReference type="Proteomes" id="UP000031675"/>
    </source>
</evidence>
<accession>A0A0C2JP27</accession>
<name>A0A0C2JP27_9ACTN</name>
<dbReference type="AlphaFoldDB" id="A0A0C2JP27"/>
<reference evidence="2" key="1">
    <citation type="journal article" date="2015" name="Chem. Biol.">
        <title>Structure, bioactivity, and resistance mechanism of streptomonomicin, an unusual lasso Peptide from an understudied halophilic actinomycete.</title>
        <authorList>
            <person name="Metelev M."/>
            <person name="Tietz J.I."/>
            <person name="Melby J.O."/>
            <person name="Blair P.M."/>
            <person name="Zhu L."/>
            <person name="Livnat I."/>
            <person name="Severinov K."/>
            <person name="Mitchell D.A."/>
        </authorList>
    </citation>
    <scope>NUCLEOTIDE SEQUENCE [LARGE SCALE GENOMIC DNA]</scope>
    <source>
        <strain evidence="2">YIM 90003</strain>
    </source>
</reference>
<dbReference type="STRING" id="183763.LP52_12800"/>
<dbReference type="SUPFAM" id="SSF53213">
    <property type="entry name" value="LigB-like"/>
    <property type="match status" value="1"/>
</dbReference>
<gene>
    <name evidence="1" type="ORF">LP52_12800</name>
</gene>
<keyword evidence="2" id="KW-1185">Reference proteome</keyword>
<dbReference type="OrthoDB" id="4543339at2"/>
<dbReference type="EMBL" id="JROO01000023">
    <property type="protein sequence ID" value="KIH98567.1"/>
    <property type="molecule type" value="Genomic_DNA"/>
</dbReference>
<comment type="caution">
    <text evidence="1">The sequence shown here is derived from an EMBL/GenBank/DDBJ whole genome shotgun (WGS) entry which is preliminary data.</text>
</comment>
<sequence length="226" mass="22599">MLIAAAVCPPSPLLVPQVAQGAAGELAGLRAACERAVDGLAASGADTVAVVGCGGADRVHGPDAAGGLEAYGVPLRVGEGPPVLPLPLTVGRWLCERVGLRPDRYVEVAAAAAPRECAERGADLAAAADRVALLVMGDGSARNGEYAPGTADERAPEFDAAVARALAGADTAALERVEPALAEELMCGGRAAWQVLAGAAKGAGLCGDLLAHEAPYGVGYFAALWR</sequence>
<dbReference type="RefSeq" id="WP_040273561.1">
    <property type="nucleotide sequence ID" value="NZ_JROO01000023.1"/>
</dbReference>
<protein>
    <recommendedName>
        <fullName evidence="3">Aromatic ring-opening dioxygenase LigA</fullName>
    </recommendedName>
</protein>